<dbReference type="GO" id="GO:0006974">
    <property type="term" value="P:DNA damage response"/>
    <property type="evidence" value="ECO:0007669"/>
    <property type="project" value="InterPro"/>
</dbReference>
<dbReference type="EMBL" id="OIVN01001824">
    <property type="protein sequence ID" value="SPC98048.1"/>
    <property type="molecule type" value="Genomic_DNA"/>
</dbReference>
<dbReference type="AlphaFoldDB" id="A0A2N9GF39"/>
<dbReference type="GO" id="GO:0030915">
    <property type="term" value="C:Smc5-Smc6 complex"/>
    <property type="evidence" value="ECO:0007669"/>
    <property type="project" value="InterPro"/>
</dbReference>
<dbReference type="GO" id="GO:0010113">
    <property type="term" value="P:negative regulation of systemic acquired resistance"/>
    <property type="evidence" value="ECO:0007669"/>
    <property type="project" value="TreeGrafter"/>
</dbReference>
<sequence>MEIDYASNRGRTNRRGGVEENILAILDVNLIKDTRDANDDRIAFLEAVRAASIVPEIGFPPSNKMCEAVFQILRFGKSLELIMASFQLLNELDERYPRVFLSNSSSSAQLDLVAVKEAWSPFVLGLGTSGSEREAAHQNSGGPLDSSVSLICSVSL</sequence>
<proteinExistence type="predicted"/>
<reference evidence="1" key="1">
    <citation type="submission" date="2018-02" db="EMBL/GenBank/DDBJ databases">
        <authorList>
            <person name="Cohen D.B."/>
            <person name="Kent A.D."/>
        </authorList>
    </citation>
    <scope>NUCLEOTIDE SEQUENCE</scope>
</reference>
<dbReference type="GO" id="GO:0005634">
    <property type="term" value="C:nucleus"/>
    <property type="evidence" value="ECO:0007669"/>
    <property type="project" value="InterPro"/>
</dbReference>
<protein>
    <submittedName>
        <fullName evidence="1">Uncharacterized protein</fullName>
    </submittedName>
</protein>
<dbReference type="GO" id="GO:0000976">
    <property type="term" value="F:transcription cis-regulatory region binding"/>
    <property type="evidence" value="ECO:0007669"/>
    <property type="project" value="TreeGrafter"/>
</dbReference>
<accession>A0A2N9GF39</accession>
<dbReference type="GO" id="GO:0045892">
    <property type="term" value="P:negative regulation of DNA-templated transcription"/>
    <property type="evidence" value="ECO:0007669"/>
    <property type="project" value="InterPro"/>
</dbReference>
<dbReference type="PANTHER" id="PTHR37243:SF2">
    <property type="entry name" value="NEGATIVE REGULATOR OF SYSTEMIC ACQUIRED RESISTANCE SNI1"/>
    <property type="match status" value="1"/>
</dbReference>
<organism evidence="1">
    <name type="scientific">Fagus sylvatica</name>
    <name type="common">Beechnut</name>
    <dbReference type="NCBI Taxonomy" id="28930"/>
    <lineage>
        <taxon>Eukaryota</taxon>
        <taxon>Viridiplantae</taxon>
        <taxon>Streptophyta</taxon>
        <taxon>Embryophyta</taxon>
        <taxon>Tracheophyta</taxon>
        <taxon>Spermatophyta</taxon>
        <taxon>Magnoliopsida</taxon>
        <taxon>eudicotyledons</taxon>
        <taxon>Gunneridae</taxon>
        <taxon>Pentapetalae</taxon>
        <taxon>rosids</taxon>
        <taxon>fabids</taxon>
        <taxon>Fagales</taxon>
        <taxon>Fagaceae</taxon>
        <taxon>Fagus</taxon>
    </lineage>
</organism>
<dbReference type="PANTHER" id="PTHR37243">
    <property type="entry name" value="NEGATIVE REGULATOR OF SYSTEMIC ACQUIRED RESISTANCE SNI1"/>
    <property type="match status" value="1"/>
</dbReference>
<name>A0A2N9GF39_FAGSY</name>
<evidence type="ECO:0000313" key="1">
    <source>
        <dbReference type="EMBL" id="SPC98048.1"/>
    </source>
</evidence>
<dbReference type="InterPro" id="IPR034561">
    <property type="entry name" value="SNI1"/>
</dbReference>
<gene>
    <name evidence="1" type="ORF">FSB_LOCUS25930</name>
</gene>